<dbReference type="NCBIfam" id="NF009804">
    <property type="entry name" value="PRK13288.1"/>
    <property type="match status" value="1"/>
</dbReference>
<dbReference type="NCBIfam" id="TIGR01549">
    <property type="entry name" value="HAD-SF-IA-v1"/>
    <property type="match status" value="1"/>
</dbReference>
<dbReference type="InterPro" id="IPR023733">
    <property type="entry name" value="Pyrophosphatase_Ppax"/>
</dbReference>
<evidence type="ECO:0000256" key="2">
    <source>
        <dbReference type="ARBA" id="ARBA00022842"/>
    </source>
</evidence>
<comment type="catalytic activity">
    <reaction evidence="3">
        <text>diphosphate + H2O = 2 phosphate + H(+)</text>
        <dbReference type="Rhea" id="RHEA:24576"/>
        <dbReference type="ChEBI" id="CHEBI:15377"/>
        <dbReference type="ChEBI" id="CHEBI:15378"/>
        <dbReference type="ChEBI" id="CHEBI:33019"/>
        <dbReference type="ChEBI" id="CHEBI:43474"/>
        <dbReference type="EC" id="3.6.1.1"/>
    </reaction>
</comment>
<dbReference type="SFLD" id="SFLDG01135">
    <property type="entry name" value="C1.5.6:_HAD__Beta-PGM__Phospha"/>
    <property type="match status" value="1"/>
</dbReference>
<dbReference type="InterPro" id="IPR041492">
    <property type="entry name" value="HAD_2"/>
</dbReference>
<dbReference type="GO" id="GO:0004427">
    <property type="term" value="F:inorganic diphosphate phosphatase activity"/>
    <property type="evidence" value="ECO:0007669"/>
    <property type="project" value="UniProtKB-UniRule"/>
</dbReference>
<proteinExistence type="inferred from homology"/>
<dbReference type="NCBIfam" id="TIGR01509">
    <property type="entry name" value="HAD-SF-IA-v3"/>
    <property type="match status" value="1"/>
</dbReference>
<dbReference type="GO" id="GO:0005829">
    <property type="term" value="C:cytosol"/>
    <property type="evidence" value="ECO:0007669"/>
    <property type="project" value="TreeGrafter"/>
</dbReference>
<dbReference type="InterPro" id="IPR023214">
    <property type="entry name" value="HAD_sf"/>
</dbReference>
<dbReference type="Gene3D" id="1.10.150.240">
    <property type="entry name" value="Putative phosphatase, domain 2"/>
    <property type="match status" value="1"/>
</dbReference>
<dbReference type="SFLD" id="SFLDS00003">
    <property type="entry name" value="Haloacid_Dehalogenase"/>
    <property type="match status" value="1"/>
</dbReference>
<sequence>MTDKHVTAILFDLDGTLIDTNELIIASYLHTLDHYCPGQFKREDVLPFIGPPLYETFSGINAEKCDDMISMYRAFNHKKHDELVTEYETVYETLDELKKAGYQLGIVTTKLRDTVNMGLKLTGIGAFFDTVVTLDDVKHPKPDPEPVRLALSRLGCDPSEAIMVGDNYHDVMAGKNAGTKTAGVAWTIKGAQTLSAYEPDYMLEKMSDLLHITGVK</sequence>
<keyword evidence="1 3" id="KW-0378">Hydrolase</keyword>
<dbReference type="RefSeq" id="WP_060657511.1">
    <property type="nucleotide sequence ID" value="NZ_CP023133.1"/>
</dbReference>
<evidence type="ECO:0000313" key="4">
    <source>
        <dbReference type="EMBL" id="MSE00910.1"/>
    </source>
</evidence>
<dbReference type="InterPro" id="IPR036412">
    <property type="entry name" value="HAD-like_sf"/>
</dbReference>
<keyword evidence="2 3" id="KW-0460">Magnesium</keyword>
<comment type="cofactor">
    <cofactor evidence="3">
        <name>Mg(2+)</name>
        <dbReference type="ChEBI" id="CHEBI:18420"/>
    </cofactor>
</comment>
<protein>
    <recommendedName>
        <fullName evidence="3">Pyrophosphatase PpaX</fullName>
        <ecNumber evidence="3">3.6.1.1</ecNumber>
    </recommendedName>
</protein>
<dbReference type="HAMAP" id="MF_01250">
    <property type="entry name" value="Pyrophosphat_PpaX"/>
    <property type="match status" value="1"/>
</dbReference>
<dbReference type="GO" id="GO:0008967">
    <property type="term" value="F:phosphoglycolate phosphatase activity"/>
    <property type="evidence" value="ECO:0007669"/>
    <property type="project" value="TreeGrafter"/>
</dbReference>
<dbReference type="InterPro" id="IPR023198">
    <property type="entry name" value="PGP-like_dom2"/>
</dbReference>
<dbReference type="PANTHER" id="PTHR43434:SF26">
    <property type="entry name" value="PYROPHOSPHATASE PPAX"/>
    <property type="match status" value="1"/>
</dbReference>
<dbReference type="CDD" id="cd02616">
    <property type="entry name" value="HAD_PPase"/>
    <property type="match status" value="1"/>
</dbReference>
<dbReference type="SUPFAM" id="SSF56784">
    <property type="entry name" value="HAD-like"/>
    <property type="match status" value="1"/>
</dbReference>
<dbReference type="GO" id="GO:0000287">
    <property type="term" value="F:magnesium ion binding"/>
    <property type="evidence" value="ECO:0007669"/>
    <property type="project" value="UniProtKB-UniRule"/>
</dbReference>
<comment type="similarity">
    <text evidence="3">Belongs to the HAD-like hydrolase superfamily. PpaX family.</text>
</comment>
<dbReference type="AlphaFoldDB" id="A0A6A8LF80"/>
<dbReference type="PANTHER" id="PTHR43434">
    <property type="entry name" value="PHOSPHOGLYCOLATE PHOSPHATASE"/>
    <property type="match status" value="1"/>
</dbReference>
<dbReference type="GO" id="GO:0006281">
    <property type="term" value="P:DNA repair"/>
    <property type="evidence" value="ECO:0007669"/>
    <property type="project" value="TreeGrafter"/>
</dbReference>
<dbReference type="InterPro" id="IPR006439">
    <property type="entry name" value="HAD-SF_hydro_IA"/>
</dbReference>
<dbReference type="EC" id="3.6.1.1" evidence="3"/>
<accession>A0A6A8LF80</accession>
<dbReference type="FunFam" id="3.40.50.1000:FF:000022">
    <property type="entry name" value="Phosphoglycolate phosphatase"/>
    <property type="match status" value="1"/>
</dbReference>
<comment type="function">
    <text evidence="3">Hydrolyzes pyrophosphate formed during P-Ser-HPr dephosphorylation by HPrK/P. Might play a role in controlling the intracellular pyrophosphate pool.</text>
</comment>
<feature type="active site" description="Nucleophile" evidence="3">
    <location>
        <position position="12"/>
    </location>
</feature>
<name>A0A6A8LF80_BACVE</name>
<dbReference type="Pfam" id="PF13419">
    <property type="entry name" value="HAD_2"/>
    <property type="match status" value="1"/>
</dbReference>
<dbReference type="EMBL" id="WKKV01000001">
    <property type="protein sequence ID" value="MSE00910.1"/>
    <property type="molecule type" value="Genomic_DNA"/>
</dbReference>
<evidence type="ECO:0000256" key="3">
    <source>
        <dbReference type="HAMAP-Rule" id="MF_01250"/>
    </source>
</evidence>
<dbReference type="InterPro" id="IPR050155">
    <property type="entry name" value="HAD-like_hydrolase_sf"/>
</dbReference>
<reference evidence="4" key="1">
    <citation type="submission" date="2019-11" db="EMBL/GenBank/DDBJ databases">
        <title>Draft Genome Sequence of Plant Growth-Promoting Rhizosphere-Associated Bacteria.</title>
        <authorList>
            <person name="Vasilyev I.Y."/>
            <person name="Radchenko V."/>
            <person name="Ilnitskaya E.V."/>
        </authorList>
    </citation>
    <scope>NUCLEOTIDE SEQUENCE</scope>
    <source>
        <strain evidence="4">VRA_517_n</strain>
    </source>
</reference>
<organism evidence="4">
    <name type="scientific">Bacillus velezensis</name>
    <dbReference type="NCBI Taxonomy" id="492670"/>
    <lineage>
        <taxon>Bacteria</taxon>
        <taxon>Bacillati</taxon>
        <taxon>Bacillota</taxon>
        <taxon>Bacilli</taxon>
        <taxon>Bacillales</taxon>
        <taxon>Bacillaceae</taxon>
        <taxon>Bacillus</taxon>
        <taxon>Bacillus amyloliquefaciens group</taxon>
    </lineage>
</organism>
<gene>
    <name evidence="3 4" type="primary">ppaX</name>
    <name evidence="4" type="ORF">GKC39_02385</name>
</gene>
<dbReference type="Gene3D" id="3.40.50.1000">
    <property type="entry name" value="HAD superfamily/HAD-like"/>
    <property type="match status" value="1"/>
</dbReference>
<evidence type="ECO:0000256" key="1">
    <source>
        <dbReference type="ARBA" id="ARBA00022801"/>
    </source>
</evidence>
<dbReference type="SFLD" id="SFLDG01129">
    <property type="entry name" value="C1.5:_HAD__Beta-PGM__Phosphata"/>
    <property type="match status" value="1"/>
</dbReference>
<comment type="caution">
    <text evidence="4">The sequence shown here is derived from an EMBL/GenBank/DDBJ whole genome shotgun (WGS) entry which is preliminary data.</text>
</comment>